<evidence type="ECO:0000259" key="5">
    <source>
        <dbReference type="Pfam" id="PF00107"/>
    </source>
</evidence>
<name>A0A0F3H3Q8_9BACT</name>
<reference evidence="7 8" key="1">
    <citation type="submission" date="2015-02" db="EMBL/GenBank/DDBJ databases">
        <title>Single-cell genomics of uncultivated deep-branching MTB reveals a conserved set of magnetosome genes.</title>
        <authorList>
            <person name="Kolinko S."/>
            <person name="Richter M."/>
            <person name="Glockner F.O."/>
            <person name="Brachmann A."/>
            <person name="Schuler D."/>
        </authorList>
    </citation>
    <scope>NUCLEOTIDE SEQUENCE [LARGE SCALE GENOMIC DNA]</scope>
    <source>
        <strain evidence="7">TM-1</strain>
    </source>
</reference>
<dbReference type="PANTHER" id="PTHR43401:SF2">
    <property type="entry name" value="L-THREONINE 3-DEHYDROGENASE"/>
    <property type="match status" value="1"/>
</dbReference>
<comment type="similarity">
    <text evidence="4">Belongs to the zinc-containing alcohol dehydrogenase family.</text>
</comment>
<dbReference type="InterPro" id="IPR011032">
    <property type="entry name" value="GroES-like_sf"/>
</dbReference>
<keyword evidence="1 4" id="KW-0479">Metal-binding</keyword>
<dbReference type="InterPro" id="IPR050129">
    <property type="entry name" value="Zn_alcohol_dh"/>
</dbReference>
<organism evidence="7 8">
    <name type="scientific">Candidatus Magnetobacterium bavaricum</name>
    <dbReference type="NCBI Taxonomy" id="29290"/>
    <lineage>
        <taxon>Bacteria</taxon>
        <taxon>Pseudomonadati</taxon>
        <taxon>Nitrospirota</taxon>
        <taxon>Thermodesulfovibrionia</taxon>
        <taxon>Thermodesulfovibrionales</taxon>
        <taxon>Candidatus Magnetobacteriaceae</taxon>
        <taxon>Candidatus Magnetobacterium</taxon>
    </lineage>
</organism>
<dbReference type="PROSITE" id="PS00059">
    <property type="entry name" value="ADH_ZINC"/>
    <property type="match status" value="1"/>
</dbReference>
<dbReference type="NCBIfam" id="NF041097">
    <property type="entry name" value="keto_inos_dh_IolM"/>
    <property type="match status" value="1"/>
</dbReference>
<dbReference type="PANTHER" id="PTHR43401">
    <property type="entry name" value="L-THREONINE 3-DEHYDROGENASE"/>
    <property type="match status" value="1"/>
</dbReference>
<evidence type="ECO:0000256" key="1">
    <source>
        <dbReference type="ARBA" id="ARBA00022723"/>
    </source>
</evidence>
<evidence type="ECO:0000256" key="3">
    <source>
        <dbReference type="ARBA" id="ARBA00023002"/>
    </source>
</evidence>
<evidence type="ECO:0000313" key="7">
    <source>
        <dbReference type="EMBL" id="KJU87588.1"/>
    </source>
</evidence>
<dbReference type="InterPro" id="IPR002328">
    <property type="entry name" value="ADH_Zn_CS"/>
</dbReference>
<dbReference type="InterPro" id="IPR013149">
    <property type="entry name" value="ADH-like_C"/>
</dbReference>
<dbReference type="Pfam" id="PF08240">
    <property type="entry name" value="ADH_N"/>
    <property type="match status" value="1"/>
</dbReference>
<dbReference type="GO" id="GO:0008270">
    <property type="term" value="F:zinc ion binding"/>
    <property type="evidence" value="ECO:0007669"/>
    <property type="project" value="InterPro"/>
</dbReference>
<proteinExistence type="inferred from homology"/>
<dbReference type="InterPro" id="IPR013154">
    <property type="entry name" value="ADH-like_N"/>
</dbReference>
<dbReference type="GO" id="GO:0016491">
    <property type="term" value="F:oxidoreductase activity"/>
    <property type="evidence" value="ECO:0007669"/>
    <property type="project" value="UniProtKB-KW"/>
</dbReference>
<dbReference type="Proteomes" id="UP000033423">
    <property type="component" value="Unassembled WGS sequence"/>
</dbReference>
<feature type="domain" description="Alcohol dehydrogenase-like C-terminal" evidence="5">
    <location>
        <begin position="211"/>
        <end position="346"/>
    </location>
</feature>
<dbReference type="InterPro" id="IPR053539">
    <property type="entry name" value="Scyllo-inosose_DH"/>
</dbReference>
<evidence type="ECO:0000313" key="8">
    <source>
        <dbReference type="Proteomes" id="UP000033423"/>
    </source>
</evidence>
<dbReference type="Pfam" id="PF00107">
    <property type="entry name" value="ADH_zinc_N"/>
    <property type="match status" value="1"/>
</dbReference>
<feature type="domain" description="Alcohol dehydrogenase-like N-terminal" evidence="6">
    <location>
        <begin position="48"/>
        <end position="162"/>
    </location>
</feature>
<evidence type="ECO:0000256" key="4">
    <source>
        <dbReference type="RuleBase" id="RU361277"/>
    </source>
</evidence>
<keyword evidence="2 4" id="KW-0862">Zinc</keyword>
<gene>
    <name evidence="7" type="ORF">MBAV_000216</name>
</gene>
<comment type="caution">
    <text evidence="7">The sequence shown here is derived from an EMBL/GenBank/DDBJ whole genome shotgun (WGS) entry which is preliminary data.</text>
</comment>
<protein>
    <submittedName>
        <fullName evidence="7">Sorbitol dehydrogenase</fullName>
    </submittedName>
</protein>
<keyword evidence="3" id="KW-0560">Oxidoreductase</keyword>
<dbReference type="Gene3D" id="3.40.50.720">
    <property type="entry name" value="NAD(P)-binding Rossmann-like Domain"/>
    <property type="match status" value="1"/>
</dbReference>
<dbReference type="SUPFAM" id="SSF51735">
    <property type="entry name" value="NAD(P)-binding Rossmann-fold domains"/>
    <property type="match status" value="1"/>
</dbReference>
<comment type="cofactor">
    <cofactor evidence="4">
        <name>Zn(2+)</name>
        <dbReference type="ChEBI" id="CHEBI:29105"/>
    </cofactor>
</comment>
<dbReference type="AlphaFoldDB" id="A0A0F3H3Q8"/>
<dbReference type="InterPro" id="IPR036291">
    <property type="entry name" value="NAD(P)-bd_dom_sf"/>
</dbReference>
<keyword evidence="8" id="KW-1185">Reference proteome</keyword>
<evidence type="ECO:0000256" key="2">
    <source>
        <dbReference type="ARBA" id="ARBA00022833"/>
    </source>
</evidence>
<dbReference type="Gene3D" id="3.90.180.10">
    <property type="entry name" value="Medium-chain alcohol dehydrogenases, catalytic domain"/>
    <property type="match status" value="1"/>
</dbReference>
<dbReference type="SUPFAM" id="SSF50129">
    <property type="entry name" value="GroES-like"/>
    <property type="match status" value="1"/>
</dbReference>
<accession>A0A0F3H3Q8</accession>
<dbReference type="EMBL" id="LACI01000103">
    <property type="protein sequence ID" value="KJU87588.1"/>
    <property type="molecule type" value="Genomic_DNA"/>
</dbReference>
<sequence>MADGQWLPRTDYTASAVERQQRRAVIGSKVWRNPTFEVRDVPVPEIDDDELLIRVVSCGICGSDLHLYEQDNDGYVLFSGPVRLPCIIGHEYTGVVERVGRRVSNFRTGRKVAVESIYWCGVCTACKSGAFNQCKSVELVGITRDGAMAEFVAAKERHCWDIDCLDQRYQGQELFDVGALIEPIGCAYNGIFVSGGGFKPGATVVVYGVGPIGLAAVALSRLAGANLIIAFDCIDTRLDIAATLGADYTFNINTLAKNSVTAAEQVMALTNGGGAEVQVEAAGAAAYTFAQMQQSIATSGKIIYLGRAASTATLTLDRLVTEANSIIGSRGHSGAGVFHYVIRLLASGRLNVGEIITARYPFKDVLSAFQKSTDRHDGKCMIAIS</sequence>
<evidence type="ECO:0000259" key="6">
    <source>
        <dbReference type="Pfam" id="PF08240"/>
    </source>
</evidence>